<feature type="chain" id="PRO_5039674533" description="Lipoprotein" evidence="2">
    <location>
        <begin position="18"/>
        <end position="196"/>
    </location>
</feature>
<proteinExistence type="predicted"/>
<evidence type="ECO:0000256" key="1">
    <source>
        <dbReference type="SAM" id="MobiDB-lite"/>
    </source>
</evidence>
<dbReference type="EMBL" id="JAFLRJ010000297">
    <property type="protein sequence ID" value="MBO0515543.1"/>
    <property type="molecule type" value="Genomic_DNA"/>
</dbReference>
<dbReference type="RefSeq" id="WP_206966445.1">
    <property type="nucleotide sequence ID" value="NZ_BAAAJJ010000001.1"/>
</dbReference>
<name>A0A939FCK4_9ACTN</name>
<evidence type="ECO:0000256" key="2">
    <source>
        <dbReference type="SAM" id="SignalP"/>
    </source>
</evidence>
<keyword evidence="2" id="KW-0732">Signal</keyword>
<dbReference type="AlphaFoldDB" id="A0A939FCK4"/>
<evidence type="ECO:0008006" key="5">
    <source>
        <dbReference type="Google" id="ProtNLM"/>
    </source>
</evidence>
<protein>
    <recommendedName>
        <fullName evidence="5">Lipoprotein</fullName>
    </recommendedName>
</protein>
<sequence>MKAARTLAALVAATALAGCGASSDASDEKGMDLKAAAARADDITLTTLNAVKPGVKWSFSVSSGGLAHGAKAGPDATGTVTRRAAVRTIVSEERGGALAAMVEAGWKKQGYTITYRSSHGHPEVEAATKDGFQLSFGTGSGTQFTLIVKTPEARLSEVPAPTAKGTGSVDPAPGPNSANIRDAYWSNDGASTLTPS</sequence>
<reference evidence="3" key="1">
    <citation type="submission" date="2021-03" db="EMBL/GenBank/DDBJ databases">
        <title>Streptomyces poriferae sp. nov., a novel marine sponge-derived Actinobacteria species with anti-MRSA activity.</title>
        <authorList>
            <person name="Sandoval-Powers M."/>
            <person name="Kralova S."/>
            <person name="Nguyen G.-S."/>
            <person name="Fawwal D."/>
            <person name="Degnes K."/>
            <person name="Klinkenberg G."/>
            <person name="Sletta H."/>
            <person name="Wentzel A."/>
            <person name="Liles M.R."/>
        </authorList>
    </citation>
    <scope>NUCLEOTIDE SEQUENCE</scope>
    <source>
        <strain evidence="3">DSM 41794</strain>
    </source>
</reference>
<organism evidence="3 4">
    <name type="scientific">Streptomyces beijiangensis</name>
    <dbReference type="NCBI Taxonomy" id="163361"/>
    <lineage>
        <taxon>Bacteria</taxon>
        <taxon>Bacillati</taxon>
        <taxon>Actinomycetota</taxon>
        <taxon>Actinomycetes</taxon>
        <taxon>Kitasatosporales</taxon>
        <taxon>Streptomycetaceae</taxon>
        <taxon>Streptomyces</taxon>
    </lineage>
</organism>
<comment type="caution">
    <text evidence="3">The sequence shown here is derived from an EMBL/GenBank/DDBJ whole genome shotgun (WGS) entry which is preliminary data.</text>
</comment>
<dbReference type="Proteomes" id="UP000664167">
    <property type="component" value="Unassembled WGS sequence"/>
</dbReference>
<gene>
    <name evidence="3" type="ORF">J0695_27675</name>
</gene>
<accession>A0A939FCK4</accession>
<evidence type="ECO:0000313" key="4">
    <source>
        <dbReference type="Proteomes" id="UP000664167"/>
    </source>
</evidence>
<evidence type="ECO:0000313" key="3">
    <source>
        <dbReference type="EMBL" id="MBO0515543.1"/>
    </source>
</evidence>
<dbReference type="PROSITE" id="PS51257">
    <property type="entry name" value="PROKAR_LIPOPROTEIN"/>
    <property type="match status" value="1"/>
</dbReference>
<feature type="signal peptide" evidence="2">
    <location>
        <begin position="1"/>
        <end position="17"/>
    </location>
</feature>
<keyword evidence="4" id="KW-1185">Reference proteome</keyword>
<feature type="region of interest" description="Disordered" evidence="1">
    <location>
        <begin position="156"/>
        <end position="196"/>
    </location>
</feature>